<proteinExistence type="predicted"/>
<dbReference type="RefSeq" id="XP_056554101.1">
    <property type="nucleotide sequence ID" value="XM_056702038.1"/>
</dbReference>
<evidence type="ECO:0000256" key="1">
    <source>
        <dbReference type="SAM" id="MobiDB-lite"/>
    </source>
</evidence>
<evidence type="ECO:0000313" key="3">
    <source>
        <dbReference type="EMBL" id="KAJ5369359.1"/>
    </source>
</evidence>
<feature type="compositionally biased region" description="Polar residues" evidence="1">
    <location>
        <begin position="488"/>
        <end position="505"/>
    </location>
</feature>
<keyword evidence="2" id="KW-0472">Membrane</keyword>
<reference evidence="3" key="2">
    <citation type="journal article" date="2023" name="IMA Fungus">
        <title>Comparative genomic study of the Penicillium genus elucidates a diverse pangenome and 15 lateral gene transfer events.</title>
        <authorList>
            <person name="Petersen C."/>
            <person name="Sorensen T."/>
            <person name="Nielsen M.R."/>
            <person name="Sondergaard T.E."/>
            <person name="Sorensen J.L."/>
            <person name="Fitzpatrick D.A."/>
            <person name="Frisvad J.C."/>
            <person name="Nielsen K.L."/>
        </authorList>
    </citation>
    <scope>NUCLEOTIDE SEQUENCE</scope>
    <source>
        <strain evidence="3">IBT 29864</strain>
    </source>
</reference>
<gene>
    <name evidence="3" type="ORF">N7496_009119</name>
</gene>
<dbReference type="OrthoDB" id="5340910at2759"/>
<dbReference type="AlphaFoldDB" id="A0A9W9S1L1"/>
<keyword evidence="2" id="KW-1133">Transmembrane helix</keyword>
<keyword evidence="2" id="KW-0812">Transmembrane</keyword>
<protein>
    <recommendedName>
        <fullName evidence="5">SH3 domain-containing protein</fullName>
    </recommendedName>
</protein>
<feature type="compositionally biased region" description="Basic and acidic residues" evidence="1">
    <location>
        <begin position="282"/>
        <end position="294"/>
    </location>
</feature>
<evidence type="ECO:0008006" key="5">
    <source>
        <dbReference type="Google" id="ProtNLM"/>
    </source>
</evidence>
<feature type="transmembrane region" description="Helical" evidence="2">
    <location>
        <begin position="144"/>
        <end position="165"/>
    </location>
</feature>
<evidence type="ECO:0000313" key="4">
    <source>
        <dbReference type="Proteomes" id="UP001147782"/>
    </source>
</evidence>
<sequence length="541" mass="59577">MSVTSQTRVADTTARDAYATPLSAADDGLYHPAQYVHGADNLYQDSQTNRGPTTLQGVRSVANEIVTNMLPSPVWHTTTRLSEIRNQVSPEKQAMATDIFRSSSIASPSGTKSATTFHFPVTSTTSVANNLPQRKEPAPKESRVYHLLIIFLVASLIILMIVAWFKRHADRKKPILATNQQPTVDPTLPKERFAAALSQSKALVTGFLAMSAEAISVVLASFSSAKSKAKIDLKDGTTTFTTRRSLMGRFLEQRIRIIIRAVVKISNFRRWIPNLPGRERANDQAFVEKDEDMTVRSSSLEEGSRGPPRDSADEQSHLDTSYRVTTKIRPPPPVIIIGRTRHRSESGLKVEVPRGPVSPDTVCLEDVCAANESSDTLRGSETISLQTIDECHGLGQSPSVGLLRLNVYRVEMEFVPRRDTQLGVSQGDEVVMTRVFDDGWVSWPWSSYLSKDQADRPLQAFCELLRTKKQGLVPRACLSVWPARRNNTPPSVTSVQLVPPTANSHTNSRPTSPISPISPISPNSAVFPRFYSSGSSTESLS</sequence>
<feature type="compositionally biased region" description="Low complexity" evidence="1">
    <location>
        <begin position="506"/>
        <end position="524"/>
    </location>
</feature>
<comment type="caution">
    <text evidence="3">The sequence shown here is derived from an EMBL/GenBank/DDBJ whole genome shotgun (WGS) entry which is preliminary data.</text>
</comment>
<feature type="region of interest" description="Disordered" evidence="1">
    <location>
        <begin position="282"/>
        <end position="325"/>
    </location>
</feature>
<evidence type="ECO:0000256" key="2">
    <source>
        <dbReference type="SAM" id="Phobius"/>
    </source>
</evidence>
<name>A0A9W9S1L1_9EURO</name>
<dbReference type="SUPFAM" id="SSF50044">
    <property type="entry name" value="SH3-domain"/>
    <property type="match status" value="1"/>
</dbReference>
<dbReference type="GeneID" id="81441217"/>
<dbReference type="EMBL" id="JAPZBS010000007">
    <property type="protein sequence ID" value="KAJ5369359.1"/>
    <property type="molecule type" value="Genomic_DNA"/>
</dbReference>
<accession>A0A9W9S1L1</accession>
<feature type="region of interest" description="Disordered" evidence="1">
    <location>
        <begin position="488"/>
        <end position="525"/>
    </location>
</feature>
<feature type="compositionally biased region" description="Basic and acidic residues" evidence="1">
    <location>
        <begin position="302"/>
        <end position="317"/>
    </location>
</feature>
<organism evidence="3 4">
    <name type="scientific">Penicillium cataractarum</name>
    <dbReference type="NCBI Taxonomy" id="2100454"/>
    <lineage>
        <taxon>Eukaryota</taxon>
        <taxon>Fungi</taxon>
        <taxon>Dikarya</taxon>
        <taxon>Ascomycota</taxon>
        <taxon>Pezizomycotina</taxon>
        <taxon>Eurotiomycetes</taxon>
        <taxon>Eurotiomycetidae</taxon>
        <taxon>Eurotiales</taxon>
        <taxon>Aspergillaceae</taxon>
        <taxon>Penicillium</taxon>
    </lineage>
</organism>
<dbReference type="InterPro" id="IPR036028">
    <property type="entry name" value="SH3-like_dom_sf"/>
</dbReference>
<dbReference type="Proteomes" id="UP001147782">
    <property type="component" value="Unassembled WGS sequence"/>
</dbReference>
<keyword evidence="4" id="KW-1185">Reference proteome</keyword>
<reference evidence="3" key="1">
    <citation type="submission" date="2022-11" db="EMBL/GenBank/DDBJ databases">
        <authorList>
            <person name="Petersen C."/>
        </authorList>
    </citation>
    <scope>NUCLEOTIDE SEQUENCE</scope>
    <source>
        <strain evidence="3">IBT 29864</strain>
    </source>
</reference>